<accession>A0A9D1E898</accession>
<dbReference type="Proteomes" id="UP000823912">
    <property type="component" value="Unassembled WGS sequence"/>
</dbReference>
<proteinExistence type="inferred from homology"/>
<dbReference type="EMBL" id="DVHM01000036">
    <property type="protein sequence ID" value="HIR70088.1"/>
    <property type="molecule type" value="Genomic_DNA"/>
</dbReference>
<reference evidence="6" key="2">
    <citation type="journal article" date="2021" name="PeerJ">
        <title>Extensive microbial diversity within the chicken gut microbiome revealed by metagenomics and culture.</title>
        <authorList>
            <person name="Gilroy R."/>
            <person name="Ravi A."/>
            <person name="Getino M."/>
            <person name="Pursley I."/>
            <person name="Horton D.L."/>
            <person name="Alikhan N.F."/>
            <person name="Baker D."/>
            <person name="Gharbi K."/>
            <person name="Hall N."/>
            <person name="Watson M."/>
            <person name="Adriaenssens E.M."/>
            <person name="Foster-Nyarko E."/>
            <person name="Jarju S."/>
            <person name="Secka A."/>
            <person name="Antonio M."/>
            <person name="Oren A."/>
            <person name="Chaudhuri R.R."/>
            <person name="La Ragione R."/>
            <person name="Hildebrand F."/>
            <person name="Pallen M.J."/>
        </authorList>
    </citation>
    <scope>NUCLEOTIDE SEQUENCE</scope>
    <source>
        <strain evidence="6">ChiSjej5B23-6657</strain>
    </source>
</reference>
<comment type="pathway">
    <text evidence="1">Cell wall biogenesis; cell wall polysaccharide biosynthesis.</text>
</comment>
<evidence type="ECO:0000313" key="7">
    <source>
        <dbReference type="Proteomes" id="UP000823912"/>
    </source>
</evidence>
<evidence type="ECO:0000256" key="3">
    <source>
        <dbReference type="ARBA" id="ARBA00022676"/>
    </source>
</evidence>
<dbReference type="Pfam" id="PF00535">
    <property type="entry name" value="Glycos_transf_2"/>
    <property type="match status" value="1"/>
</dbReference>
<dbReference type="Gene3D" id="3.90.550.10">
    <property type="entry name" value="Spore Coat Polysaccharide Biosynthesis Protein SpsA, Chain A"/>
    <property type="match status" value="1"/>
</dbReference>
<organism evidence="6 7">
    <name type="scientific">Candidatus Pullilachnospira gallistercoris</name>
    <dbReference type="NCBI Taxonomy" id="2840911"/>
    <lineage>
        <taxon>Bacteria</taxon>
        <taxon>Bacillati</taxon>
        <taxon>Bacillota</taxon>
        <taxon>Clostridia</taxon>
        <taxon>Lachnospirales</taxon>
        <taxon>Lachnospiraceae</taxon>
        <taxon>Lachnospiraceae incertae sedis</taxon>
        <taxon>Candidatus Pullilachnospira</taxon>
    </lineage>
</organism>
<gene>
    <name evidence="6" type="ORF">IAA55_02265</name>
</gene>
<comment type="caution">
    <text evidence="6">The sequence shown here is derived from an EMBL/GenBank/DDBJ whole genome shotgun (WGS) entry which is preliminary data.</text>
</comment>
<keyword evidence="3" id="KW-0328">Glycosyltransferase</keyword>
<sequence length="320" mass="36287">MKNGVVIVTYNRLSLLRECVSCVLGQTVPFSHVIIVDNCSTDGTGDYLGNLKAEAEAGGQDSAKLEINDPRITVISERENLGGAGGFYEGIRVAQDLNLDWILIIDDDAMLRSNYNEIMTRFAAEHPETVALAGSVCVDGKIHTMHRRNVSSRLLFVEKEIPKERYRENSFSCDCATFCGLMVRGDIQRKIGLPEKDYFLWYDDSEYSLRLGAYGGICCVPEAVLDHKTVLPKETEGLLERTSWRHYYGYRNRYDAARRHFGSWSARMIGLEYHVLSLLSRLMMLNPKTREKGRFNVRMIHDALKDARTGKLGKNEAYQP</sequence>
<dbReference type="PANTHER" id="PTHR43179">
    <property type="entry name" value="RHAMNOSYLTRANSFERASE WBBL"/>
    <property type="match status" value="1"/>
</dbReference>
<evidence type="ECO:0000256" key="2">
    <source>
        <dbReference type="ARBA" id="ARBA00006739"/>
    </source>
</evidence>
<evidence type="ECO:0000259" key="5">
    <source>
        <dbReference type="Pfam" id="PF00535"/>
    </source>
</evidence>
<evidence type="ECO:0000313" key="6">
    <source>
        <dbReference type="EMBL" id="HIR70088.1"/>
    </source>
</evidence>
<evidence type="ECO:0000256" key="1">
    <source>
        <dbReference type="ARBA" id="ARBA00004776"/>
    </source>
</evidence>
<dbReference type="GO" id="GO:0016757">
    <property type="term" value="F:glycosyltransferase activity"/>
    <property type="evidence" value="ECO:0007669"/>
    <property type="project" value="UniProtKB-KW"/>
</dbReference>
<feature type="domain" description="Glycosyltransferase 2-like" evidence="5">
    <location>
        <begin position="5"/>
        <end position="175"/>
    </location>
</feature>
<dbReference type="PANTHER" id="PTHR43179:SF12">
    <property type="entry name" value="GALACTOFURANOSYLTRANSFERASE GLFT2"/>
    <property type="match status" value="1"/>
</dbReference>
<dbReference type="InterPro" id="IPR029044">
    <property type="entry name" value="Nucleotide-diphossugar_trans"/>
</dbReference>
<protein>
    <submittedName>
        <fullName evidence="6">Glycosyltransferase</fullName>
    </submittedName>
</protein>
<dbReference type="AlphaFoldDB" id="A0A9D1E898"/>
<dbReference type="InterPro" id="IPR001173">
    <property type="entry name" value="Glyco_trans_2-like"/>
</dbReference>
<comment type="similarity">
    <text evidence="2">Belongs to the glycosyltransferase 2 family.</text>
</comment>
<evidence type="ECO:0000256" key="4">
    <source>
        <dbReference type="ARBA" id="ARBA00022679"/>
    </source>
</evidence>
<keyword evidence="4" id="KW-0808">Transferase</keyword>
<name>A0A9D1E898_9FIRM</name>
<reference evidence="6" key="1">
    <citation type="submission" date="2020-10" db="EMBL/GenBank/DDBJ databases">
        <authorList>
            <person name="Gilroy R."/>
        </authorList>
    </citation>
    <scope>NUCLEOTIDE SEQUENCE</scope>
    <source>
        <strain evidence="6">ChiSjej5B23-6657</strain>
    </source>
</reference>
<dbReference type="SUPFAM" id="SSF53448">
    <property type="entry name" value="Nucleotide-diphospho-sugar transferases"/>
    <property type="match status" value="1"/>
</dbReference>